<protein>
    <submittedName>
        <fullName evidence="2">tRNA (5-methylaminomethyl-2-thiouridine)(34)-methyltransferase MnmD</fullName>
    </submittedName>
</protein>
<dbReference type="SUPFAM" id="SSF53335">
    <property type="entry name" value="S-adenosyl-L-methionine-dependent methyltransferases"/>
    <property type="match status" value="1"/>
</dbReference>
<dbReference type="Gene3D" id="3.40.50.150">
    <property type="entry name" value="Vaccinia Virus protein VP39"/>
    <property type="match status" value="1"/>
</dbReference>
<keyword evidence="3" id="KW-1185">Reference proteome</keyword>
<dbReference type="EMBL" id="JAFLNF010000003">
    <property type="protein sequence ID" value="MBO0345303.1"/>
    <property type="molecule type" value="Genomic_DNA"/>
</dbReference>
<evidence type="ECO:0000259" key="1">
    <source>
        <dbReference type="Pfam" id="PF05430"/>
    </source>
</evidence>
<sequence length="246" mass="27215">MVSETCDKPNESPQLEWLEGDVPRSPQFQDTYFSMDGGLEETRHVFLDGNRLPDRWVGQDRFTIGELGFGTGLNFLTTLLTLSEQQTAPKLTFLSFELYPLSLDQLAKALAVWPQLSELSTQLLANWQPSPGWNRWQIAGHELLLGIGDARQLMQHAGAELSGAQSAPSASVDAWYLDGFAPSRNPELWQLDLLQQVCSLTTPGGTLATYTAAGWVRRNLSAAGFTIEKTKGFSGKREMVIGRKPD</sequence>
<organism evidence="2 3">
    <name type="scientific">Roseibium limicola</name>
    <dbReference type="NCBI Taxonomy" id="2816037"/>
    <lineage>
        <taxon>Bacteria</taxon>
        <taxon>Pseudomonadati</taxon>
        <taxon>Pseudomonadota</taxon>
        <taxon>Alphaproteobacteria</taxon>
        <taxon>Hyphomicrobiales</taxon>
        <taxon>Stappiaceae</taxon>
        <taxon>Roseibium</taxon>
    </lineage>
</organism>
<feature type="domain" description="MnmC-like methyltransferase" evidence="1">
    <location>
        <begin position="115"/>
        <end position="244"/>
    </location>
</feature>
<dbReference type="GO" id="GO:0016645">
    <property type="term" value="F:oxidoreductase activity, acting on the CH-NH group of donors"/>
    <property type="evidence" value="ECO:0007669"/>
    <property type="project" value="InterPro"/>
</dbReference>
<accession>A0A939EPV0</accession>
<dbReference type="InterPro" id="IPR029063">
    <property type="entry name" value="SAM-dependent_MTases_sf"/>
</dbReference>
<proteinExistence type="predicted"/>
<dbReference type="InterPro" id="IPR047785">
    <property type="entry name" value="tRNA_MNMC2"/>
</dbReference>
<gene>
    <name evidence="2" type="primary">mnmD</name>
    <name evidence="2" type="ORF">J0X15_08725</name>
</gene>
<comment type="caution">
    <text evidence="2">The sequence shown here is derived from an EMBL/GenBank/DDBJ whole genome shotgun (WGS) entry which is preliminary data.</text>
</comment>
<evidence type="ECO:0000313" key="3">
    <source>
        <dbReference type="Proteomes" id="UP000664779"/>
    </source>
</evidence>
<dbReference type="RefSeq" id="WP_206939764.1">
    <property type="nucleotide sequence ID" value="NZ_JAFLNF010000003.1"/>
</dbReference>
<dbReference type="GO" id="GO:0004808">
    <property type="term" value="F:tRNA (5-methylaminomethyl-2-thiouridylate)(34)-methyltransferase activity"/>
    <property type="evidence" value="ECO:0007669"/>
    <property type="project" value="InterPro"/>
</dbReference>
<dbReference type="AlphaFoldDB" id="A0A939EPV0"/>
<dbReference type="InterPro" id="IPR008471">
    <property type="entry name" value="MnmC-like_methylTransf"/>
</dbReference>
<dbReference type="PANTHER" id="PTHR39963">
    <property type="entry name" value="SLL0983 PROTEIN"/>
    <property type="match status" value="1"/>
</dbReference>
<dbReference type="NCBIfam" id="NF033855">
    <property type="entry name" value="tRNA_MNMC2"/>
    <property type="match status" value="1"/>
</dbReference>
<name>A0A939EPV0_9HYPH</name>
<evidence type="ECO:0000313" key="2">
    <source>
        <dbReference type="EMBL" id="MBO0345303.1"/>
    </source>
</evidence>
<dbReference type="Pfam" id="PF05430">
    <property type="entry name" value="Methyltransf_30"/>
    <property type="match status" value="1"/>
</dbReference>
<dbReference type="PANTHER" id="PTHR39963:SF1">
    <property type="entry name" value="MNMC-LIKE METHYLTRANSFERASE DOMAIN-CONTAINING PROTEIN"/>
    <property type="match status" value="1"/>
</dbReference>
<dbReference type="Proteomes" id="UP000664779">
    <property type="component" value="Unassembled WGS sequence"/>
</dbReference>
<reference evidence="2" key="1">
    <citation type="submission" date="2021-03" db="EMBL/GenBank/DDBJ databases">
        <title>Roseibium sp. CAU 1637 isolated from Incheon.</title>
        <authorList>
            <person name="Kim W."/>
        </authorList>
    </citation>
    <scope>NUCLEOTIDE SEQUENCE</scope>
    <source>
        <strain evidence="2">CAU 1637</strain>
    </source>
</reference>